<keyword evidence="5 7" id="KW-0472">Membrane</keyword>
<evidence type="ECO:0000256" key="3">
    <source>
        <dbReference type="ARBA" id="ARBA00022692"/>
    </source>
</evidence>
<reference evidence="9" key="1">
    <citation type="submission" date="2021-03" db="EMBL/GenBank/DDBJ databases">
        <authorList>
            <person name="Tagirdzhanova G."/>
        </authorList>
    </citation>
    <scope>NUCLEOTIDE SEQUENCE</scope>
</reference>
<dbReference type="Proteomes" id="UP000664534">
    <property type="component" value="Unassembled WGS sequence"/>
</dbReference>
<feature type="transmembrane region" description="Helical" evidence="7">
    <location>
        <begin position="561"/>
        <end position="585"/>
    </location>
</feature>
<feature type="compositionally biased region" description="Low complexity" evidence="6">
    <location>
        <begin position="35"/>
        <end position="47"/>
    </location>
</feature>
<evidence type="ECO:0000256" key="5">
    <source>
        <dbReference type="ARBA" id="ARBA00023136"/>
    </source>
</evidence>
<feature type="transmembrane region" description="Helical" evidence="7">
    <location>
        <begin position="413"/>
        <end position="436"/>
    </location>
</feature>
<evidence type="ECO:0000256" key="7">
    <source>
        <dbReference type="SAM" id="Phobius"/>
    </source>
</evidence>
<dbReference type="PANTHER" id="PTHR22950:SF332">
    <property type="entry name" value="AMINO ACID TRANSPORTER (EUROFUNG)"/>
    <property type="match status" value="1"/>
</dbReference>
<dbReference type="InterPro" id="IPR013057">
    <property type="entry name" value="AA_transpt_TM"/>
</dbReference>
<feature type="compositionally biased region" description="Basic and acidic residues" evidence="6">
    <location>
        <begin position="9"/>
        <end position="20"/>
    </location>
</feature>
<feature type="transmembrane region" description="Helical" evidence="7">
    <location>
        <begin position="380"/>
        <end position="401"/>
    </location>
</feature>
<comment type="subcellular location">
    <subcellularLocation>
        <location evidence="1">Membrane</location>
        <topology evidence="1">Multi-pass membrane protein</topology>
    </subcellularLocation>
</comment>
<feature type="region of interest" description="Disordered" evidence="6">
    <location>
        <begin position="1"/>
        <end position="62"/>
    </location>
</feature>
<dbReference type="GO" id="GO:0005302">
    <property type="term" value="F:L-tyrosine transmembrane transporter activity"/>
    <property type="evidence" value="ECO:0007669"/>
    <property type="project" value="TreeGrafter"/>
</dbReference>
<evidence type="ECO:0000256" key="4">
    <source>
        <dbReference type="ARBA" id="ARBA00022989"/>
    </source>
</evidence>
<accession>A0A8H3FSV1</accession>
<feature type="transmembrane region" description="Helical" evidence="7">
    <location>
        <begin position="272"/>
        <end position="292"/>
    </location>
</feature>
<organism evidence="9 10">
    <name type="scientific">Imshaugia aleurites</name>
    <dbReference type="NCBI Taxonomy" id="172621"/>
    <lineage>
        <taxon>Eukaryota</taxon>
        <taxon>Fungi</taxon>
        <taxon>Dikarya</taxon>
        <taxon>Ascomycota</taxon>
        <taxon>Pezizomycotina</taxon>
        <taxon>Lecanoromycetes</taxon>
        <taxon>OSLEUM clade</taxon>
        <taxon>Lecanoromycetidae</taxon>
        <taxon>Lecanorales</taxon>
        <taxon>Lecanorineae</taxon>
        <taxon>Parmeliaceae</taxon>
        <taxon>Imshaugia</taxon>
    </lineage>
</organism>
<feature type="transmembrane region" description="Helical" evidence="7">
    <location>
        <begin position="312"/>
        <end position="330"/>
    </location>
</feature>
<keyword evidence="3 7" id="KW-0812">Transmembrane</keyword>
<feature type="transmembrane region" description="Helical" evidence="7">
    <location>
        <begin position="225"/>
        <end position="247"/>
    </location>
</feature>
<feature type="transmembrane region" description="Helical" evidence="7">
    <location>
        <begin position="503"/>
        <end position="521"/>
    </location>
</feature>
<dbReference type="GO" id="GO:0005774">
    <property type="term" value="C:vacuolar membrane"/>
    <property type="evidence" value="ECO:0007669"/>
    <property type="project" value="TreeGrafter"/>
</dbReference>
<keyword evidence="4 7" id="KW-1133">Transmembrane helix</keyword>
<feature type="transmembrane region" description="Helical" evidence="7">
    <location>
        <begin position="192"/>
        <end position="213"/>
    </location>
</feature>
<dbReference type="PANTHER" id="PTHR22950">
    <property type="entry name" value="AMINO ACID TRANSPORTER"/>
    <property type="match status" value="1"/>
</dbReference>
<feature type="transmembrane region" description="Helical" evidence="7">
    <location>
        <begin position="342"/>
        <end position="360"/>
    </location>
</feature>
<dbReference type="EMBL" id="CAJPDT010000045">
    <property type="protein sequence ID" value="CAF9927193.1"/>
    <property type="molecule type" value="Genomic_DNA"/>
</dbReference>
<feature type="transmembrane region" description="Helical" evidence="7">
    <location>
        <begin position="527"/>
        <end position="549"/>
    </location>
</feature>
<evidence type="ECO:0000256" key="2">
    <source>
        <dbReference type="ARBA" id="ARBA00008066"/>
    </source>
</evidence>
<sequence>MTDTPSSQNERRQAEADIVSRHLPSGYTAEPDAVSSTASNPSASTPNLPSSAEEPQDSLTLQGGDVHREIFKIEARAKLPTRAATFAHPKPRRTSTFGILRNDITASDQRAPGGFRRQFIQRQQRRLNSFTNPVTSNFVSFLDLYGSFAGEDLAESEDESALDSADDEPESQAGETRPLLGRRKSSRRAERLGEATMLKSFFTLLKAFIGTGIMFLPKAFRNGGILFSSITLVTVSLISSLCFHLLLQCRQRYGGGYGELGAAIGGARLRGLILGSITISQLGFVCTGIIFVAQNLASFLDAVVTASPTAPLSGKALIAIQLVVLIPLALIRNISKLGPAALLADVFILFGVVYIWYYDIATLASQGLHPTVELFNRHDFTLTIGSAIFTFEGIGLILPIQSSMAQPEKFSRLLYTVMVIITIIFTSIGALCYATFGDHTRVEIISNYPQDSKLVNVVQFLYSMAVLVGTPVQLFPAVRIIETSLFGDRASGKRSSVTKWKKNAFRAAITVLCGLISIVGASDLDKFVALIGSFACVPLVYIYPALLHFKGVAESRWTKVGDALLMVVGLGAMVYTTVITVSRWIEG</sequence>
<comment type="caution">
    <text evidence="9">The sequence shown here is derived from an EMBL/GenBank/DDBJ whole genome shotgun (WGS) entry which is preliminary data.</text>
</comment>
<feature type="domain" description="Amino acid transporter transmembrane" evidence="8">
    <location>
        <begin position="194"/>
        <end position="581"/>
    </location>
</feature>
<evidence type="ECO:0000256" key="1">
    <source>
        <dbReference type="ARBA" id="ARBA00004141"/>
    </source>
</evidence>
<evidence type="ECO:0000256" key="6">
    <source>
        <dbReference type="SAM" id="MobiDB-lite"/>
    </source>
</evidence>
<evidence type="ECO:0000313" key="10">
    <source>
        <dbReference type="Proteomes" id="UP000664534"/>
    </source>
</evidence>
<dbReference type="Pfam" id="PF01490">
    <property type="entry name" value="Aa_trans"/>
    <property type="match status" value="1"/>
</dbReference>
<dbReference type="AlphaFoldDB" id="A0A8H3FSV1"/>
<feature type="transmembrane region" description="Helical" evidence="7">
    <location>
        <begin position="460"/>
        <end position="482"/>
    </location>
</feature>
<gene>
    <name evidence="9" type="ORF">IMSHALPRED_007150</name>
</gene>
<evidence type="ECO:0000313" key="9">
    <source>
        <dbReference type="EMBL" id="CAF9927193.1"/>
    </source>
</evidence>
<evidence type="ECO:0000259" key="8">
    <source>
        <dbReference type="Pfam" id="PF01490"/>
    </source>
</evidence>
<protein>
    <recommendedName>
        <fullName evidence="8">Amino acid transporter transmembrane domain-containing protein</fullName>
    </recommendedName>
</protein>
<comment type="similarity">
    <text evidence="2">Belongs to the amino acid/polyamine transporter 2 family.</text>
</comment>
<feature type="region of interest" description="Disordered" evidence="6">
    <location>
        <begin position="158"/>
        <end position="186"/>
    </location>
</feature>
<name>A0A8H3FSV1_9LECA</name>
<proteinExistence type="inferred from homology"/>
<keyword evidence="10" id="KW-1185">Reference proteome</keyword>
<feature type="compositionally biased region" description="Acidic residues" evidence="6">
    <location>
        <begin position="158"/>
        <end position="170"/>
    </location>
</feature>
<dbReference type="OrthoDB" id="1684102at2759"/>